<accession>A0A938WXZ5</accession>
<organism evidence="3 4">
    <name type="scientific">Bifidobacterium pullorum subsp. saeculare</name>
    <dbReference type="NCBI Taxonomy" id="78257"/>
    <lineage>
        <taxon>Bacteria</taxon>
        <taxon>Bacillati</taxon>
        <taxon>Actinomycetota</taxon>
        <taxon>Actinomycetes</taxon>
        <taxon>Bifidobacteriales</taxon>
        <taxon>Bifidobacteriaceae</taxon>
        <taxon>Bifidobacterium</taxon>
    </lineage>
</organism>
<protein>
    <submittedName>
        <fullName evidence="3">DNA-protecting protein DprA</fullName>
    </submittedName>
</protein>
<dbReference type="PANTHER" id="PTHR43022">
    <property type="entry name" value="PROTEIN SMF"/>
    <property type="match status" value="1"/>
</dbReference>
<reference evidence="3" key="2">
    <citation type="journal article" date="2021" name="Sci. Rep.">
        <title>The distribution of antibiotic resistance genes in chicken gut microbiota commensals.</title>
        <authorList>
            <person name="Juricova H."/>
            <person name="Matiasovicova J."/>
            <person name="Kubasova T."/>
            <person name="Cejkova D."/>
            <person name="Rychlik I."/>
        </authorList>
    </citation>
    <scope>NUCLEOTIDE SEQUENCE</scope>
    <source>
        <strain evidence="3">An836</strain>
    </source>
</reference>
<dbReference type="InterPro" id="IPR003488">
    <property type="entry name" value="DprA"/>
</dbReference>
<evidence type="ECO:0000256" key="1">
    <source>
        <dbReference type="ARBA" id="ARBA00006525"/>
    </source>
</evidence>
<dbReference type="Pfam" id="PF02481">
    <property type="entry name" value="DNA_processg_A"/>
    <property type="match status" value="1"/>
</dbReference>
<evidence type="ECO:0000313" key="4">
    <source>
        <dbReference type="Proteomes" id="UP000718821"/>
    </source>
</evidence>
<keyword evidence="4" id="KW-1185">Reference proteome</keyword>
<dbReference type="InterPro" id="IPR057666">
    <property type="entry name" value="DrpA_SLOG"/>
</dbReference>
<reference evidence="3" key="1">
    <citation type="submission" date="2020-08" db="EMBL/GenBank/DDBJ databases">
        <authorList>
            <person name="Cejkova D."/>
            <person name="Kubasova T."/>
            <person name="Jahodarova E."/>
            <person name="Rychlik I."/>
        </authorList>
    </citation>
    <scope>NUCLEOTIDE SEQUENCE</scope>
    <source>
        <strain evidence="3">An836</strain>
    </source>
</reference>
<dbReference type="Proteomes" id="UP000718821">
    <property type="component" value="Unassembled WGS sequence"/>
</dbReference>
<dbReference type="EMBL" id="JACLYU010000006">
    <property type="protein sequence ID" value="MBM6699630.1"/>
    <property type="molecule type" value="Genomic_DNA"/>
</dbReference>
<sequence>MDSSTLREENAALLALVRSCEKPDTWASLTNECVVRGSAVTVYEHRLDPIRHPYPDDWHDPQGTLFDDAASQPTDMQSDRLRRERIRALADLDVWKDQGLDFVSVFDPRFPSRLRATVDVPPFLFADGTLVPDDRGVSVVGSRHCTPEGMRFARACAGMLIDRGLTVVAGLAKGIDAFAHRTALEQGGRTVAFIGTGIRRCYPPENRDLQREIAEHGLVLSQFWPDAAPTRHSFPMRNALMSGYGIATIVADAGEHSGTRIQARQAQRHGRPVIINRMVLDKAKWARDLAHRPGIYIVGDAAEAAHALDDIQRIDTGVDQLIRNILQAETAYA</sequence>
<dbReference type="GO" id="GO:0009294">
    <property type="term" value="P:DNA-mediated transformation"/>
    <property type="evidence" value="ECO:0007669"/>
    <property type="project" value="InterPro"/>
</dbReference>
<dbReference type="Gene3D" id="3.40.50.450">
    <property type="match status" value="1"/>
</dbReference>
<feature type="domain" description="Smf/DprA SLOG" evidence="2">
    <location>
        <begin position="102"/>
        <end position="276"/>
    </location>
</feature>
<proteinExistence type="inferred from homology"/>
<evidence type="ECO:0000313" key="3">
    <source>
        <dbReference type="EMBL" id="MBM6699630.1"/>
    </source>
</evidence>
<dbReference type="AlphaFoldDB" id="A0A938WXZ5"/>
<dbReference type="RefSeq" id="WP_204468531.1">
    <property type="nucleotide sequence ID" value="NZ_JACLYU010000006.1"/>
</dbReference>
<gene>
    <name evidence="3" type="ORF">H7U32_04735</name>
</gene>
<comment type="caution">
    <text evidence="3">The sequence shown here is derived from an EMBL/GenBank/DDBJ whole genome shotgun (WGS) entry which is preliminary data.</text>
</comment>
<name>A0A938WXZ5_9BIFI</name>
<dbReference type="SUPFAM" id="SSF102405">
    <property type="entry name" value="MCP/YpsA-like"/>
    <property type="match status" value="1"/>
</dbReference>
<evidence type="ECO:0000259" key="2">
    <source>
        <dbReference type="Pfam" id="PF02481"/>
    </source>
</evidence>
<comment type="similarity">
    <text evidence="1">Belongs to the DprA/Smf family.</text>
</comment>
<dbReference type="PANTHER" id="PTHR43022:SF1">
    <property type="entry name" value="PROTEIN SMF"/>
    <property type="match status" value="1"/>
</dbReference>